<proteinExistence type="predicted"/>
<organism evidence="6 7">
    <name type="scientific">Streptomyces lydicamycinicus</name>
    <dbReference type="NCBI Taxonomy" id="1546107"/>
    <lineage>
        <taxon>Bacteria</taxon>
        <taxon>Bacillati</taxon>
        <taxon>Actinomycetota</taxon>
        <taxon>Actinomycetes</taxon>
        <taxon>Kitasatosporales</taxon>
        <taxon>Streptomycetaceae</taxon>
        <taxon>Streptomyces</taxon>
    </lineage>
</organism>
<accession>A0A0P4R155</accession>
<keyword evidence="7" id="KW-1185">Reference proteome</keyword>
<evidence type="ECO:0000256" key="4">
    <source>
        <dbReference type="PROSITE-ProRule" id="PRU00335"/>
    </source>
</evidence>
<sequence length="267" mass="29187">MDPVDPEHLYEPTSGPVTLLFMNGSGTAPAVPRPAYRRLSVEQRRSQLLTAALDLFAQRAPEDVSLDDVALAAGVSRPLVYRYFPGGKQQLYEAALRSAADILERCFAEPDTGPLTQRLSRALDRYLAFVDEHDAGFSALLQGGSVVETTRTTAIVDEVRRAAADQILRHLGEPEPGLRLRMTVRMWITAVEAASLIWLDEDKQPTLDELRNWLVDHFIALLTATAAGDPQTARVARAALKLETSDGPAGDLARRTLPVVSDAAHLL</sequence>
<dbReference type="InterPro" id="IPR050109">
    <property type="entry name" value="HTH-type_TetR-like_transc_reg"/>
</dbReference>
<keyword evidence="2 4" id="KW-0238">DNA-binding</keyword>
<dbReference type="InterPro" id="IPR001647">
    <property type="entry name" value="HTH_TetR"/>
</dbReference>
<dbReference type="Gene3D" id="1.10.357.10">
    <property type="entry name" value="Tetracycline Repressor, domain 2"/>
    <property type="match status" value="1"/>
</dbReference>
<dbReference type="InterPro" id="IPR009057">
    <property type="entry name" value="Homeodomain-like_sf"/>
</dbReference>
<gene>
    <name evidence="6" type="ORF">TPA0598_01_07530</name>
</gene>
<evidence type="ECO:0000259" key="5">
    <source>
        <dbReference type="PROSITE" id="PS50977"/>
    </source>
</evidence>
<name>A0A0P4R155_9ACTN</name>
<feature type="domain" description="HTH tetR-type" evidence="5">
    <location>
        <begin position="42"/>
        <end position="102"/>
    </location>
</feature>
<dbReference type="InterPro" id="IPR054129">
    <property type="entry name" value="DesT_TetR_C"/>
</dbReference>
<evidence type="ECO:0000313" key="7">
    <source>
        <dbReference type="Proteomes" id="UP000048965"/>
    </source>
</evidence>
<reference evidence="6 7" key="2">
    <citation type="journal article" date="2015" name="Stand. Genomic Sci.">
        <title>Draft genome sequence of marine-derived Streptomyces sp. TP-A0598, a producer of anti-MRSA antibiotic lydicamycins.</title>
        <authorList>
            <person name="Komaki H."/>
            <person name="Ichikawa N."/>
            <person name="Hosoyama A."/>
            <person name="Fujita N."/>
            <person name="Igarashi Y."/>
        </authorList>
    </citation>
    <scope>NUCLEOTIDE SEQUENCE [LARGE SCALE GENOMIC DNA]</scope>
    <source>
        <strain evidence="6 7">NBRC 110027</strain>
    </source>
</reference>
<dbReference type="PANTHER" id="PTHR30055:SF174">
    <property type="entry name" value="TRANSCRIPTIONAL REGULATORY PROTEIN (PROBABLY TETR-FAMILY)-RELATED"/>
    <property type="match status" value="1"/>
</dbReference>
<dbReference type="GO" id="GO:0003700">
    <property type="term" value="F:DNA-binding transcription factor activity"/>
    <property type="evidence" value="ECO:0007669"/>
    <property type="project" value="TreeGrafter"/>
</dbReference>
<evidence type="ECO:0000256" key="1">
    <source>
        <dbReference type="ARBA" id="ARBA00023015"/>
    </source>
</evidence>
<dbReference type="PROSITE" id="PS50977">
    <property type="entry name" value="HTH_TETR_2"/>
    <property type="match status" value="1"/>
</dbReference>
<evidence type="ECO:0000256" key="2">
    <source>
        <dbReference type="ARBA" id="ARBA00023125"/>
    </source>
</evidence>
<comment type="caution">
    <text evidence="6">The sequence shown here is derived from an EMBL/GenBank/DDBJ whole genome shotgun (WGS) entry which is preliminary data.</text>
</comment>
<dbReference type="GO" id="GO:0000976">
    <property type="term" value="F:transcription cis-regulatory region binding"/>
    <property type="evidence" value="ECO:0007669"/>
    <property type="project" value="TreeGrafter"/>
</dbReference>
<dbReference type="Pfam" id="PF00440">
    <property type="entry name" value="TetR_N"/>
    <property type="match status" value="1"/>
</dbReference>
<dbReference type="Proteomes" id="UP000048965">
    <property type="component" value="Unassembled WGS sequence"/>
</dbReference>
<evidence type="ECO:0000313" key="6">
    <source>
        <dbReference type="EMBL" id="GAO06382.1"/>
    </source>
</evidence>
<keyword evidence="1" id="KW-0805">Transcription regulation</keyword>
<dbReference type="AlphaFoldDB" id="A0A0P4R155"/>
<reference evidence="7" key="1">
    <citation type="submission" date="2014-09" db="EMBL/GenBank/DDBJ databases">
        <title>Whole genome shotgun sequence of Streptomyces sp. NBRC 110027.</title>
        <authorList>
            <person name="Komaki H."/>
            <person name="Ichikawa N."/>
            <person name="Katano-Makiyama Y."/>
            <person name="Hosoyama A."/>
            <person name="Hashimoto M."/>
            <person name="Uohara A."/>
            <person name="Kitahashi Y."/>
            <person name="Ohji S."/>
            <person name="Kimura A."/>
            <person name="Yamazoe A."/>
            <person name="Igarashi Y."/>
            <person name="Fujita N."/>
        </authorList>
    </citation>
    <scope>NUCLEOTIDE SEQUENCE [LARGE SCALE GENOMIC DNA]</scope>
    <source>
        <strain evidence="7">NBRC 110027</strain>
    </source>
</reference>
<evidence type="ECO:0000256" key="3">
    <source>
        <dbReference type="ARBA" id="ARBA00023163"/>
    </source>
</evidence>
<feature type="DNA-binding region" description="H-T-H motif" evidence="4">
    <location>
        <begin position="65"/>
        <end position="84"/>
    </location>
</feature>
<dbReference type="PANTHER" id="PTHR30055">
    <property type="entry name" value="HTH-TYPE TRANSCRIPTIONAL REGULATOR RUTR"/>
    <property type="match status" value="1"/>
</dbReference>
<keyword evidence="3" id="KW-0804">Transcription</keyword>
<dbReference type="EMBL" id="BBNO01000001">
    <property type="protein sequence ID" value="GAO06382.1"/>
    <property type="molecule type" value="Genomic_DNA"/>
</dbReference>
<protein>
    <submittedName>
        <fullName evidence="6">Putative TetR family transcriptional regulator</fullName>
    </submittedName>
</protein>
<dbReference type="Pfam" id="PF21943">
    <property type="entry name" value="TetR_C_46"/>
    <property type="match status" value="1"/>
</dbReference>
<dbReference type="SUPFAM" id="SSF46689">
    <property type="entry name" value="Homeodomain-like"/>
    <property type="match status" value="1"/>
</dbReference>